<accession>A0A3S2VIQ8</accession>
<evidence type="ECO:0000313" key="5">
    <source>
        <dbReference type="EMBL" id="RVT88233.1"/>
    </source>
</evidence>
<dbReference type="OrthoDB" id="5290951at2"/>
<keyword evidence="6" id="KW-1185">Reference proteome</keyword>
<feature type="signal peptide" evidence="4">
    <location>
        <begin position="1"/>
        <end position="23"/>
    </location>
</feature>
<comment type="caution">
    <text evidence="5">The sequence shown here is derived from an EMBL/GenBank/DDBJ whole genome shotgun (WGS) entry which is preliminary data.</text>
</comment>
<keyword evidence="2 3" id="KW-0802">TPR repeat</keyword>
<dbReference type="Proteomes" id="UP000288587">
    <property type="component" value="Unassembled WGS sequence"/>
</dbReference>
<evidence type="ECO:0000256" key="2">
    <source>
        <dbReference type="ARBA" id="ARBA00022803"/>
    </source>
</evidence>
<gene>
    <name evidence="5" type="primary">prsT</name>
    <name evidence="5" type="ORF">EOD73_04330</name>
</gene>
<dbReference type="Gene3D" id="1.25.40.10">
    <property type="entry name" value="Tetratricopeptide repeat domain"/>
    <property type="match status" value="4"/>
</dbReference>
<dbReference type="PROSITE" id="PS50005">
    <property type="entry name" value="TPR"/>
    <property type="match status" value="2"/>
</dbReference>
<evidence type="ECO:0000256" key="3">
    <source>
        <dbReference type="PROSITE-ProRule" id="PRU00339"/>
    </source>
</evidence>
<dbReference type="NCBIfam" id="TIGR02917">
    <property type="entry name" value="PEP_TPR_lipo"/>
    <property type="match status" value="1"/>
</dbReference>
<dbReference type="SUPFAM" id="SSF81901">
    <property type="entry name" value="HCP-like"/>
    <property type="match status" value="1"/>
</dbReference>
<sequence length="934" mass="100339">MTRLRALSAAILLGCALATPVVAQDARKASQFYEDALKRYQGKDLDGATIQLKNALLADRKMLAAHLLLGKVALENSNPGAAEAALGEALQLGASPSEVVALLAQAMMMQGKQPSMLADERLQPAGLPPGAQADLLLARAAAQSDLGDVRAALASIEGARRLTPERADSWLVEVPLRIRAQAWPEARHAADQALRLAPQSVEALYLRASVLHAQGDLKGAFEGYRQALAREPQHLEALVAFVGLAIDTDQIDAAREQVAVLQRVHPRDPRGAYLRALLAARDGQKDVANAALRSVVELIDPVPIDRIRFRPQLLLLAAMSHYALEQPDKAKPYLEYVVRQQPKSPVVKLLAQVLFDGGQIENGIQVLEAYLRHQPQDSQALALMAIGHTAAGRHAKSMALMQQALAARDSADLRGALGLSLFRSGQLGGAQSQLEAAYKKDPKNPRHAQALAMLYLRQGQGKAAVAVAQTLAQTDASQPSFQHLLGMALAAAGDAKGARQAFEAALKLDPRALEPQVSLARLEAQSGQLDAAQRRLQALHDKNESAVEPLMELARVAQLRRQPEEAARWLERAAAVAPQRDVRASFALVDVLLNQRQTARAVTAANQLVARVPEDPAALQAQALALLASGDAKAARPVLVNAARRQAPDAVLLTEIASLQLRADDTAGAAYTLEKVFQVQREHPPALLLMASIDLRNGQLDKAEGRLKQLLALRGKSAATHLLAADVAMARRDPAKALAALRKAHEVQPGTGTVMRLFIHQVQHGSAPAAIGLAESWLAKNPQDAAVREALANQWASMSQWGPAKAQYERLLQSQPRNATLLNHYANVLLGLKDLKAAQAAAERARQAQPEQPMVLDTLGWIYHQQGQSEKALGLLRDARLRAPDHAEIRFHLATVLAKLGRRAEAKAEIDAALSNPTGLESLEAARALAASLK</sequence>
<dbReference type="Pfam" id="PF14559">
    <property type="entry name" value="TPR_19"/>
    <property type="match status" value="5"/>
</dbReference>
<feature type="chain" id="PRO_5018534229" evidence="4">
    <location>
        <begin position="24"/>
        <end position="934"/>
    </location>
</feature>
<organism evidence="5 6">
    <name type="scientific">Inhella crocodyli</name>
    <dbReference type="NCBI Taxonomy" id="2499851"/>
    <lineage>
        <taxon>Bacteria</taxon>
        <taxon>Pseudomonadati</taxon>
        <taxon>Pseudomonadota</taxon>
        <taxon>Betaproteobacteria</taxon>
        <taxon>Burkholderiales</taxon>
        <taxon>Sphaerotilaceae</taxon>
        <taxon>Inhella</taxon>
    </lineage>
</organism>
<dbReference type="InterPro" id="IPR051012">
    <property type="entry name" value="CellSynth/LPSAsmb/PSIAsmb"/>
</dbReference>
<proteinExistence type="predicted"/>
<dbReference type="InterPro" id="IPR014266">
    <property type="entry name" value="PEP-CTERM_TPR_PrsT"/>
</dbReference>
<evidence type="ECO:0000313" key="6">
    <source>
        <dbReference type="Proteomes" id="UP000288587"/>
    </source>
</evidence>
<name>A0A3S2VIQ8_9BURK</name>
<dbReference type="InterPro" id="IPR011990">
    <property type="entry name" value="TPR-like_helical_dom_sf"/>
</dbReference>
<dbReference type="EMBL" id="SACM01000001">
    <property type="protein sequence ID" value="RVT88233.1"/>
    <property type="molecule type" value="Genomic_DNA"/>
</dbReference>
<dbReference type="AlphaFoldDB" id="A0A3S2VIQ8"/>
<keyword evidence="1" id="KW-0677">Repeat</keyword>
<feature type="repeat" description="TPR" evidence="3">
    <location>
        <begin position="201"/>
        <end position="234"/>
    </location>
</feature>
<dbReference type="SMART" id="SM00028">
    <property type="entry name" value="TPR"/>
    <property type="match status" value="15"/>
</dbReference>
<protein>
    <submittedName>
        <fullName evidence="5">PEP-CTERM system TPR-repeat protein PrsT</fullName>
    </submittedName>
</protein>
<evidence type="ECO:0000256" key="4">
    <source>
        <dbReference type="SAM" id="SignalP"/>
    </source>
</evidence>
<evidence type="ECO:0000256" key="1">
    <source>
        <dbReference type="ARBA" id="ARBA00022737"/>
    </source>
</evidence>
<dbReference type="PANTHER" id="PTHR45586:SF1">
    <property type="entry name" value="LIPOPOLYSACCHARIDE ASSEMBLY PROTEIN B"/>
    <property type="match status" value="1"/>
</dbReference>
<reference evidence="5 6" key="1">
    <citation type="submission" date="2019-01" db="EMBL/GenBank/DDBJ databases">
        <authorList>
            <person name="Chen W.-M."/>
        </authorList>
    </citation>
    <scope>NUCLEOTIDE SEQUENCE [LARGE SCALE GENOMIC DNA]</scope>
    <source>
        <strain evidence="5 6">CCP-18</strain>
    </source>
</reference>
<feature type="repeat" description="TPR" evidence="3">
    <location>
        <begin position="479"/>
        <end position="512"/>
    </location>
</feature>
<dbReference type="RefSeq" id="WP_127681188.1">
    <property type="nucleotide sequence ID" value="NZ_SACM01000001.1"/>
</dbReference>
<dbReference type="PANTHER" id="PTHR45586">
    <property type="entry name" value="TPR REPEAT-CONTAINING PROTEIN PA4667"/>
    <property type="match status" value="1"/>
</dbReference>
<keyword evidence="4" id="KW-0732">Signal</keyword>
<dbReference type="InterPro" id="IPR019734">
    <property type="entry name" value="TPR_rpt"/>
</dbReference>
<dbReference type="Pfam" id="PF13432">
    <property type="entry name" value="TPR_16"/>
    <property type="match status" value="3"/>
</dbReference>
<dbReference type="SUPFAM" id="SSF48452">
    <property type="entry name" value="TPR-like"/>
    <property type="match status" value="4"/>
</dbReference>